<evidence type="ECO:0000313" key="3">
    <source>
        <dbReference type="EMBL" id="GIF00737.1"/>
    </source>
</evidence>
<feature type="transmembrane region" description="Helical" evidence="1">
    <location>
        <begin position="186"/>
        <end position="207"/>
    </location>
</feature>
<feature type="chain" id="PRO_5037563375" evidence="2">
    <location>
        <begin position="25"/>
        <end position="369"/>
    </location>
</feature>
<organism evidence="3 4">
    <name type="scientific">Paractinoplanes rishiriensis</name>
    <dbReference type="NCBI Taxonomy" id="1050105"/>
    <lineage>
        <taxon>Bacteria</taxon>
        <taxon>Bacillati</taxon>
        <taxon>Actinomycetota</taxon>
        <taxon>Actinomycetes</taxon>
        <taxon>Micromonosporales</taxon>
        <taxon>Micromonosporaceae</taxon>
        <taxon>Paractinoplanes</taxon>
    </lineage>
</organism>
<dbReference type="EMBL" id="BOMV01000089">
    <property type="protein sequence ID" value="GIF00737.1"/>
    <property type="molecule type" value="Genomic_DNA"/>
</dbReference>
<evidence type="ECO:0000256" key="1">
    <source>
        <dbReference type="SAM" id="Phobius"/>
    </source>
</evidence>
<accession>A0A919KC20</accession>
<keyword evidence="1" id="KW-0472">Membrane</keyword>
<keyword evidence="1" id="KW-1133">Transmembrane helix</keyword>
<feature type="transmembrane region" description="Helical" evidence="1">
    <location>
        <begin position="287"/>
        <end position="306"/>
    </location>
</feature>
<feature type="transmembrane region" description="Helical" evidence="1">
    <location>
        <begin position="219"/>
        <end position="240"/>
    </location>
</feature>
<evidence type="ECO:0000256" key="2">
    <source>
        <dbReference type="SAM" id="SignalP"/>
    </source>
</evidence>
<gene>
    <name evidence="3" type="ORF">Ari01nite_82010</name>
</gene>
<reference evidence="3" key="1">
    <citation type="submission" date="2021-01" db="EMBL/GenBank/DDBJ databases">
        <title>Whole genome shotgun sequence of Actinoplanes rishiriensis NBRC 108556.</title>
        <authorList>
            <person name="Komaki H."/>
            <person name="Tamura T."/>
        </authorList>
    </citation>
    <scope>NUCLEOTIDE SEQUENCE</scope>
    <source>
        <strain evidence="3">NBRC 108556</strain>
    </source>
</reference>
<keyword evidence="4" id="KW-1185">Reference proteome</keyword>
<feature type="signal peptide" evidence="2">
    <location>
        <begin position="1"/>
        <end position="24"/>
    </location>
</feature>
<protein>
    <submittedName>
        <fullName evidence="3">Uncharacterized protein</fullName>
    </submittedName>
</protein>
<keyword evidence="2" id="KW-0732">Signal</keyword>
<evidence type="ECO:0000313" key="4">
    <source>
        <dbReference type="Proteomes" id="UP000636960"/>
    </source>
</evidence>
<feature type="transmembrane region" description="Helical" evidence="1">
    <location>
        <begin position="127"/>
        <end position="151"/>
    </location>
</feature>
<keyword evidence="1" id="KW-0812">Transmembrane</keyword>
<proteinExistence type="predicted"/>
<dbReference type="Proteomes" id="UP000636960">
    <property type="component" value="Unassembled WGS sequence"/>
</dbReference>
<dbReference type="AlphaFoldDB" id="A0A919KC20"/>
<name>A0A919KC20_9ACTN</name>
<feature type="transmembrane region" description="Helical" evidence="1">
    <location>
        <begin position="252"/>
        <end position="275"/>
    </location>
</feature>
<sequence>MKRLVVTALVAVSCSVLFPATADAAPAGFILGSGEATMSEDADTVSYSLINLTEQAERVTLTTTEGGERCTASADPAEVPAARMQEVQFSFDNCDFPEGKTVALTLAVGDSSFLVSAERPKAADPDWGLMVFFLWSLLGGLGVVVTGWASYKLIKLKLPGQPAGEWVSWLRPLPGLGAKWSFQESWASNVTLVTAVFTGLFGTADLLKSVTGEDTPGVLSVITIGSALAVALVGVAPLVLQAVRDDRSQVLVVGLLVSAMIAVGAAGGLVIVIALSVSSLVTGTTQVVLSTGMVVALLLLAGYAVTSVRQNLIKGLNPEPDQKKEDFVVGAVKEAVGERMTEAEIRAKVVPGLRAGFWSAPSDLPAALI</sequence>
<comment type="caution">
    <text evidence="3">The sequence shown here is derived from an EMBL/GenBank/DDBJ whole genome shotgun (WGS) entry which is preliminary data.</text>
</comment>